<keyword evidence="1" id="KW-1133">Transmembrane helix</keyword>
<dbReference type="Pfam" id="PF02470">
    <property type="entry name" value="MlaD"/>
    <property type="match status" value="1"/>
</dbReference>
<dbReference type="PANTHER" id="PTHR33371">
    <property type="entry name" value="INTERMEMBRANE PHOSPHOLIPID TRANSPORT SYSTEM BINDING PROTEIN MLAD-RELATED"/>
    <property type="match status" value="1"/>
</dbReference>
<dbReference type="Proteomes" id="UP001225316">
    <property type="component" value="Unassembled WGS sequence"/>
</dbReference>
<dbReference type="RefSeq" id="WP_308949032.1">
    <property type="nucleotide sequence ID" value="NZ_JARXHW010000008.1"/>
</dbReference>
<evidence type="ECO:0000313" key="4">
    <source>
        <dbReference type="Proteomes" id="UP001225316"/>
    </source>
</evidence>
<protein>
    <submittedName>
        <fullName evidence="3">MlaD family protein</fullName>
    </submittedName>
</protein>
<evidence type="ECO:0000313" key="3">
    <source>
        <dbReference type="EMBL" id="MDQ8206894.1"/>
    </source>
</evidence>
<dbReference type="InterPro" id="IPR003399">
    <property type="entry name" value="Mce/MlaD"/>
</dbReference>
<gene>
    <name evidence="3" type="ORF">QEH52_05200</name>
</gene>
<dbReference type="InterPro" id="IPR052336">
    <property type="entry name" value="MlaD_Phospholipid_Transporter"/>
</dbReference>
<feature type="transmembrane region" description="Helical" evidence="1">
    <location>
        <begin position="12"/>
        <end position="30"/>
    </location>
</feature>
<reference evidence="3 4" key="1">
    <citation type="submission" date="2023-04" db="EMBL/GenBank/DDBJ databases">
        <title>A novel bacteria isolated from coastal sediment.</title>
        <authorList>
            <person name="Liu X.-J."/>
            <person name="Du Z.-J."/>
        </authorList>
    </citation>
    <scope>NUCLEOTIDE SEQUENCE [LARGE SCALE GENOMIC DNA]</scope>
    <source>
        <strain evidence="3 4">SDUM461003</strain>
    </source>
</reference>
<feature type="domain" description="Mce/MlaD" evidence="2">
    <location>
        <begin position="43"/>
        <end position="139"/>
    </location>
</feature>
<accession>A0ABU1ARV6</accession>
<sequence>MKRNSPNPRMIGAFVTVMLLLIVGMVMYFGSANFLNRSTQFILFFDQSVNGLLVGSPVKFRGVPVGEVKRIMIRAEGQREDSTAIPVVIEINRSRLENDLGVSRTAFAPESIHESLERGLVAQLNLESVITGQLFVEFSFEPAKAFSAETHIDHLNESIDIVEIPTLNSSLDQITADLAQIIADIKDLDLQELSQNINALIISATTQLQGLDTAAISTSITGTADEIQNFIASEQFKQSVDAMRIAFDQVSATAQSFNIEEGPLADTIDTWSAQITKTLNSFDRLSNEASALIEPGSDLRHEFESMLRELVRTARSIRLLSEYIERNPNAILTGRSQEE</sequence>
<name>A0ABU1ARV6_9BACT</name>
<evidence type="ECO:0000256" key="1">
    <source>
        <dbReference type="SAM" id="Phobius"/>
    </source>
</evidence>
<evidence type="ECO:0000259" key="2">
    <source>
        <dbReference type="Pfam" id="PF02470"/>
    </source>
</evidence>
<keyword evidence="4" id="KW-1185">Reference proteome</keyword>
<comment type="caution">
    <text evidence="3">The sequence shown here is derived from an EMBL/GenBank/DDBJ whole genome shotgun (WGS) entry which is preliminary data.</text>
</comment>
<keyword evidence="1" id="KW-0472">Membrane</keyword>
<dbReference type="PANTHER" id="PTHR33371:SF4">
    <property type="entry name" value="INTERMEMBRANE PHOSPHOLIPID TRANSPORT SYSTEM BINDING PROTEIN MLAD"/>
    <property type="match status" value="1"/>
</dbReference>
<keyword evidence="1" id="KW-0812">Transmembrane</keyword>
<organism evidence="3 4">
    <name type="scientific">Thalassobacterium maritimum</name>
    <dbReference type="NCBI Taxonomy" id="3041265"/>
    <lineage>
        <taxon>Bacteria</taxon>
        <taxon>Pseudomonadati</taxon>
        <taxon>Verrucomicrobiota</taxon>
        <taxon>Opitutia</taxon>
        <taxon>Puniceicoccales</taxon>
        <taxon>Coraliomargaritaceae</taxon>
        <taxon>Thalassobacterium</taxon>
    </lineage>
</organism>
<dbReference type="EMBL" id="JARXHW010000008">
    <property type="protein sequence ID" value="MDQ8206894.1"/>
    <property type="molecule type" value="Genomic_DNA"/>
</dbReference>
<proteinExistence type="predicted"/>